<keyword evidence="2" id="KW-1185">Reference proteome</keyword>
<organism evidence="1 2">
    <name type="scientific">Rathayibacter festucae</name>
    <dbReference type="NCBI Taxonomy" id="110937"/>
    <lineage>
        <taxon>Bacteria</taxon>
        <taxon>Bacillati</taxon>
        <taxon>Actinomycetota</taxon>
        <taxon>Actinomycetes</taxon>
        <taxon>Micrococcales</taxon>
        <taxon>Microbacteriaceae</taxon>
        <taxon>Rathayibacter</taxon>
    </lineage>
</organism>
<name>A0ABX6H3V2_9MICO</name>
<reference evidence="2" key="1">
    <citation type="submission" date="2019-12" db="EMBL/GenBank/DDBJ databases">
        <title>Complete and draft genome sequences of new strains and members of some known species of the genus Rathayibacter isolated from plants.</title>
        <authorList>
            <person name="Tarlachkov S.V."/>
            <person name="Starodumova I.P."/>
            <person name="Dorofeeva L.V."/>
            <person name="Prisyazhnaya N.V."/>
            <person name="Leyn S."/>
            <person name="Zlamal J."/>
            <person name="Elan M."/>
            <person name="Osterman A.L."/>
            <person name="Nadler S."/>
            <person name="Subbotin S.A."/>
            <person name="Evtushenko L.I."/>
        </authorList>
    </citation>
    <scope>NUCLEOTIDE SEQUENCE [LARGE SCALE GENOMIC DNA]</scope>
    <source>
        <strain evidence="2">VKM Ac-2802</strain>
    </source>
</reference>
<gene>
    <name evidence="1" type="ORF">GSU69_18455</name>
</gene>
<sequence length="387" mass="41059">MTMGDADFPARAASFVGRGSVNPASLTTTAAEADHPVSIELLQPIAGDASSYAAAGIDLVTLELGWDAYQPTATSTNRDYVARRLAEARGYRSAGIEVVLDLGLQYPPAWAWKLPGSTRFTNQYGEQWRGDIGSDALDAVWNPAVRKAQSSYVSAVARDFAGVVDRVRVGGLLSGELRLPPAHSAARVDSLWAFSPGALAAAPDPRWRPGSGTATQSRQWLEFYLSSVSGYGTWLTRTVGTAFPRAPIDVLLPGWGVRPGDIDRVVNARVSSSAVASTGDDLAGGIDWPRQLRAIDKLGLNVTAVTTWLDAPSYGTAPRDLAPADYLAPLVRELGMPLSGENTGGGGDAAVDRVVSQVNRLDLDRVTWMPDRAGALPPQTLFAAFPD</sequence>
<dbReference type="Gene3D" id="3.20.20.80">
    <property type="entry name" value="Glycosidases"/>
    <property type="match status" value="1"/>
</dbReference>
<dbReference type="RefSeq" id="WP_159423825.1">
    <property type="nucleotide sequence ID" value="NZ_CP047180.1"/>
</dbReference>
<evidence type="ECO:0000313" key="1">
    <source>
        <dbReference type="EMBL" id="QHC64466.1"/>
    </source>
</evidence>
<evidence type="ECO:0000313" key="2">
    <source>
        <dbReference type="Proteomes" id="UP000464597"/>
    </source>
</evidence>
<protein>
    <submittedName>
        <fullName evidence="1">Uncharacterized protein</fullName>
    </submittedName>
</protein>
<dbReference type="InterPro" id="IPR017853">
    <property type="entry name" value="GH"/>
</dbReference>
<dbReference type="SUPFAM" id="SSF51445">
    <property type="entry name" value="(Trans)glycosidases"/>
    <property type="match status" value="1"/>
</dbReference>
<proteinExistence type="predicted"/>
<accession>A0ABX6H3V2</accession>
<dbReference type="Proteomes" id="UP000464597">
    <property type="component" value="Chromosome"/>
</dbReference>
<dbReference type="EMBL" id="CP047180">
    <property type="protein sequence ID" value="QHC64466.1"/>
    <property type="molecule type" value="Genomic_DNA"/>
</dbReference>